<comment type="catalytic activity">
    <reaction evidence="1 13">
        <text>ATP + protein L-histidine = ADP + protein N-phospho-L-histidine.</text>
        <dbReference type="EC" id="2.7.13.3"/>
    </reaction>
</comment>
<dbReference type="PIRSF" id="PIRSF037431">
    <property type="entry name" value="STHK_LiaS"/>
    <property type="match status" value="1"/>
</dbReference>
<dbReference type="InterPro" id="IPR005467">
    <property type="entry name" value="His_kinase_dom"/>
</dbReference>
<dbReference type="InterPro" id="IPR036890">
    <property type="entry name" value="HATPase_C_sf"/>
</dbReference>
<evidence type="ECO:0000256" key="7">
    <source>
        <dbReference type="ARBA" id="ARBA00022741"/>
    </source>
</evidence>
<evidence type="ECO:0000256" key="8">
    <source>
        <dbReference type="ARBA" id="ARBA00022777"/>
    </source>
</evidence>
<keyword evidence="7 13" id="KW-0547">Nucleotide-binding</keyword>
<evidence type="ECO:0000259" key="15">
    <source>
        <dbReference type="PROSITE" id="PS50109"/>
    </source>
</evidence>
<evidence type="ECO:0000313" key="16">
    <source>
        <dbReference type="EMBL" id="ANC79112.1"/>
    </source>
</evidence>
<accession>A0A160ISL9</accession>
<evidence type="ECO:0000256" key="12">
    <source>
        <dbReference type="ARBA" id="ARBA00023136"/>
    </source>
</evidence>
<keyword evidence="5 13" id="KW-0808">Transferase</keyword>
<feature type="transmembrane region" description="Helical" evidence="14">
    <location>
        <begin position="44"/>
        <end position="65"/>
    </location>
</feature>
<dbReference type="Gene3D" id="3.30.565.10">
    <property type="entry name" value="Histidine kinase-like ATPase, C-terminal domain"/>
    <property type="match status" value="1"/>
</dbReference>
<keyword evidence="3 13" id="KW-1003">Cell membrane</keyword>
<dbReference type="GO" id="GO:0046983">
    <property type="term" value="F:protein dimerization activity"/>
    <property type="evidence" value="ECO:0007669"/>
    <property type="project" value="InterPro"/>
</dbReference>
<dbReference type="Pfam" id="PF07730">
    <property type="entry name" value="HisKA_3"/>
    <property type="match status" value="1"/>
</dbReference>
<keyword evidence="9 13" id="KW-0067">ATP-binding</keyword>
<evidence type="ECO:0000256" key="10">
    <source>
        <dbReference type="ARBA" id="ARBA00022989"/>
    </source>
</evidence>
<organism evidence="16 17">
    <name type="scientific">Fictibacillus phosphorivorans</name>
    <dbReference type="NCBI Taxonomy" id="1221500"/>
    <lineage>
        <taxon>Bacteria</taxon>
        <taxon>Bacillati</taxon>
        <taxon>Bacillota</taxon>
        <taxon>Bacilli</taxon>
        <taxon>Bacillales</taxon>
        <taxon>Fictibacillaceae</taxon>
        <taxon>Fictibacillus</taxon>
    </lineage>
</organism>
<keyword evidence="17" id="KW-1185">Reference proteome</keyword>
<evidence type="ECO:0000256" key="14">
    <source>
        <dbReference type="SAM" id="Phobius"/>
    </source>
</evidence>
<dbReference type="AlphaFoldDB" id="A0A160ISL9"/>
<dbReference type="CDD" id="cd16917">
    <property type="entry name" value="HATPase_UhpB-NarQ-NarX-like"/>
    <property type="match status" value="1"/>
</dbReference>
<keyword evidence="8 13" id="KW-0418">Kinase</keyword>
<proteinExistence type="predicted"/>
<dbReference type="EC" id="2.7.13.3" evidence="13"/>
<keyword evidence="12 13" id="KW-0472">Membrane</keyword>
<dbReference type="Proteomes" id="UP000076623">
    <property type="component" value="Chromosome"/>
</dbReference>
<dbReference type="SUPFAM" id="SSF55874">
    <property type="entry name" value="ATPase domain of HSP90 chaperone/DNA topoisomerase II/histidine kinase"/>
    <property type="match status" value="1"/>
</dbReference>
<feature type="domain" description="Histidine kinase" evidence="15">
    <location>
        <begin position="147"/>
        <end position="340"/>
    </location>
</feature>
<dbReference type="PANTHER" id="PTHR24421">
    <property type="entry name" value="NITRATE/NITRITE SENSOR PROTEIN NARX-RELATED"/>
    <property type="match status" value="1"/>
</dbReference>
<dbReference type="Gene3D" id="1.20.5.1930">
    <property type="match status" value="1"/>
</dbReference>
<evidence type="ECO:0000313" key="17">
    <source>
        <dbReference type="Proteomes" id="UP000076623"/>
    </source>
</evidence>
<dbReference type="KEGG" id="fpn:ABE65_020805"/>
<dbReference type="RefSeq" id="WP_066399330.1">
    <property type="nucleotide sequence ID" value="NZ_CP015378.1"/>
</dbReference>
<sequence>MSTVLRHMFSGILAAFAIAIVLGSIVYTIFPIDNWDFLLQKHLLDIPVAFVLPFLVFIMGAFFGLNSGITSRKQLNSINRTLKSIEDGRQVDMKEVSSLELRTIKKRMEGIQKQLGEKIRQSQKMATEKAFDQEKRIQEIISQERNRLARELHDSVSQQLFAASMIMSAVNETRREEDTRETKQLKLVEETIHQTQLEMRALLLHLRPAALNGKSLQKGMEELLQELLQKVPIELKWKIETIPLAKGVEDHLFRILQESVSNILRHAQANKAQILLVQRDDLIILRIEDDGVGFKMDQEKTGSYGLQNMHERAAEIGGTLKIVSLPGEGTRLEVKVPILKAGDDGNDQSIISG</sequence>
<dbReference type="STRING" id="1221500.ABE65_020805"/>
<reference evidence="16 17" key="1">
    <citation type="submission" date="2016-04" db="EMBL/GenBank/DDBJ databases">
        <title>Complete genome sequence of Fictibacillus phosphorivorans G25-29, a strain toxic to nematodes.</title>
        <authorList>
            <person name="Zheng Z."/>
        </authorList>
    </citation>
    <scope>NUCLEOTIDE SEQUENCE [LARGE SCALE GENOMIC DNA]</scope>
    <source>
        <strain evidence="16 17">G25-29</strain>
    </source>
</reference>
<evidence type="ECO:0000256" key="9">
    <source>
        <dbReference type="ARBA" id="ARBA00022840"/>
    </source>
</evidence>
<evidence type="ECO:0000256" key="13">
    <source>
        <dbReference type="PIRNR" id="PIRNR037431"/>
    </source>
</evidence>
<dbReference type="InterPro" id="IPR017202">
    <property type="entry name" value="LiaS/VraS"/>
</dbReference>
<evidence type="ECO:0000256" key="2">
    <source>
        <dbReference type="ARBA" id="ARBA00004651"/>
    </source>
</evidence>
<dbReference type="GO" id="GO:0005886">
    <property type="term" value="C:plasma membrane"/>
    <property type="evidence" value="ECO:0007669"/>
    <property type="project" value="UniProtKB-SubCell"/>
</dbReference>
<evidence type="ECO:0000256" key="1">
    <source>
        <dbReference type="ARBA" id="ARBA00000085"/>
    </source>
</evidence>
<dbReference type="SMART" id="SM00387">
    <property type="entry name" value="HATPase_c"/>
    <property type="match status" value="1"/>
</dbReference>
<evidence type="ECO:0000256" key="11">
    <source>
        <dbReference type="ARBA" id="ARBA00023012"/>
    </source>
</evidence>
<keyword evidence="10 14" id="KW-1133">Transmembrane helix</keyword>
<dbReference type="GO" id="GO:0005524">
    <property type="term" value="F:ATP binding"/>
    <property type="evidence" value="ECO:0007669"/>
    <property type="project" value="UniProtKB-UniRule"/>
</dbReference>
<evidence type="ECO:0000256" key="4">
    <source>
        <dbReference type="ARBA" id="ARBA00022553"/>
    </source>
</evidence>
<dbReference type="InterPro" id="IPR011712">
    <property type="entry name" value="Sig_transdc_His_kin_sub3_dim/P"/>
</dbReference>
<dbReference type="Pfam" id="PF02518">
    <property type="entry name" value="HATPase_c"/>
    <property type="match status" value="1"/>
</dbReference>
<dbReference type="EMBL" id="CP015378">
    <property type="protein sequence ID" value="ANC79112.1"/>
    <property type="molecule type" value="Genomic_DNA"/>
</dbReference>
<evidence type="ECO:0000256" key="5">
    <source>
        <dbReference type="ARBA" id="ARBA00022679"/>
    </source>
</evidence>
<keyword evidence="6 14" id="KW-0812">Transmembrane</keyword>
<evidence type="ECO:0000256" key="3">
    <source>
        <dbReference type="ARBA" id="ARBA00022475"/>
    </source>
</evidence>
<dbReference type="InterPro" id="IPR003594">
    <property type="entry name" value="HATPase_dom"/>
</dbReference>
<keyword evidence="4" id="KW-0597">Phosphoprotein</keyword>
<feature type="transmembrane region" description="Helical" evidence="14">
    <location>
        <begin position="12"/>
        <end position="32"/>
    </location>
</feature>
<gene>
    <name evidence="16" type="ORF">ABE65_020805</name>
</gene>
<dbReference type="GO" id="GO:0000155">
    <property type="term" value="F:phosphorelay sensor kinase activity"/>
    <property type="evidence" value="ECO:0007669"/>
    <property type="project" value="UniProtKB-UniRule"/>
</dbReference>
<dbReference type="PANTHER" id="PTHR24421:SF37">
    <property type="entry name" value="SENSOR HISTIDINE KINASE NARS"/>
    <property type="match status" value="1"/>
</dbReference>
<keyword evidence="11 13" id="KW-0902">Two-component regulatory system</keyword>
<comment type="subcellular location">
    <subcellularLocation>
        <location evidence="2 13">Cell membrane</location>
        <topology evidence="2 13">Multi-pass membrane protein</topology>
    </subcellularLocation>
</comment>
<dbReference type="PROSITE" id="PS50109">
    <property type="entry name" value="HIS_KIN"/>
    <property type="match status" value="1"/>
</dbReference>
<evidence type="ECO:0000256" key="6">
    <source>
        <dbReference type="ARBA" id="ARBA00022692"/>
    </source>
</evidence>
<protein>
    <recommendedName>
        <fullName evidence="13">Sensor histidine kinase</fullName>
        <ecNumber evidence="13">2.7.13.3</ecNumber>
    </recommendedName>
</protein>
<name>A0A160ISL9_9BACL</name>
<dbReference type="InterPro" id="IPR050482">
    <property type="entry name" value="Sensor_HK_TwoCompSys"/>
</dbReference>